<name>A0A7C8KC67_ORBOL</name>
<dbReference type="AlphaFoldDB" id="A0A7C8KC67"/>
<protein>
    <submittedName>
        <fullName evidence="1">Uncharacterized protein</fullName>
    </submittedName>
</protein>
<proteinExistence type="predicted"/>
<dbReference type="Proteomes" id="UP000297595">
    <property type="component" value="Unassembled WGS sequence"/>
</dbReference>
<reference evidence="1 2" key="1">
    <citation type="submission" date="2019-03" db="EMBL/GenBank/DDBJ databases">
        <title>Nematode-trapping fungi genome.</title>
        <authorList>
            <person name="Vidal-Diez De Ulzurrun G."/>
        </authorList>
    </citation>
    <scope>NUCLEOTIDE SEQUENCE [LARGE SCALE GENOMIC DNA]</scope>
    <source>
        <strain evidence="1 2">TWF154</strain>
    </source>
</reference>
<accession>A0A7C8KC67</accession>
<gene>
    <name evidence="1" type="ORF">EYR41_000023</name>
</gene>
<organism evidence="1 2">
    <name type="scientific">Orbilia oligospora</name>
    <name type="common">Nematode-trapping fungus</name>
    <name type="synonym">Arthrobotrys oligospora</name>
    <dbReference type="NCBI Taxonomy" id="2813651"/>
    <lineage>
        <taxon>Eukaryota</taxon>
        <taxon>Fungi</taxon>
        <taxon>Dikarya</taxon>
        <taxon>Ascomycota</taxon>
        <taxon>Pezizomycotina</taxon>
        <taxon>Orbiliomycetes</taxon>
        <taxon>Orbiliales</taxon>
        <taxon>Orbiliaceae</taxon>
        <taxon>Orbilia</taxon>
    </lineage>
</organism>
<evidence type="ECO:0000313" key="1">
    <source>
        <dbReference type="EMBL" id="TGJ72896.1"/>
    </source>
</evidence>
<sequence>MLASTQWTARLGSLGSPCGEGGMARICCTSSILEATFQQVHSHTHSECKTLILRVGMTRDRRGLVRRRKAVKAYVSDNATRKAPYKYKANLVSAMRYLSKLDYIRHAHIIIILATFHVVAFDIRGGMDITYIGNT</sequence>
<evidence type="ECO:0000313" key="2">
    <source>
        <dbReference type="Proteomes" id="UP000297595"/>
    </source>
</evidence>
<dbReference type="EMBL" id="SOZJ01000001">
    <property type="protein sequence ID" value="TGJ72896.1"/>
    <property type="molecule type" value="Genomic_DNA"/>
</dbReference>
<comment type="caution">
    <text evidence="1">The sequence shown here is derived from an EMBL/GenBank/DDBJ whole genome shotgun (WGS) entry which is preliminary data.</text>
</comment>